<accession>A0A0L0CB59</accession>
<feature type="compositionally biased region" description="Basic and acidic residues" evidence="7">
    <location>
        <begin position="835"/>
        <end position="853"/>
    </location>
</feature>
<dbReference type="PANTHER" id="PTHR22928">
    <property type="entry name" value="TELOMERE-ASSOCIATED PROTEIN RIF1"/>
    <property type="match status" value="1"/>
</dbReference>
<reference evidence="9 10" key="1">
    <citation type="journal article" date="2015" name="Nat. Commun.">
        <title>Lucilia cuprina genome unlocks parasitic fly biology to underpin future interventions.</title>
        <authorList>
            <person name="Anstead C.A."/>
            <person name="Korhonen P.K."/>
            <person name="Young N.D."/>
            <person name="Hall R.S."/>
            <person name="Jex A.R."/>
            <person name="Murali S.C."/>
            <person name="Hughes D.S."/>
            <person name="Lee S.F."/>
            <person name="Perry T."/>
            <person name="Stroehlein A.J."/>
            <person name="Ansell B.R."/>
            <person name="Breugelmans B."/>
            <person name="Hofmann A."/>
            <person name="Qu J."/>
            <person name="Dugan S."/>
            <person name="Lee S.L."/>
            <person name="Chao H."/>
            <person name="Dinh H."/>
            <person name="Han Y."/>
            <person name="Doddapaneni H.V."/>
            <person name="Worley K.C."/>
            <person name="Muzny D.M."/>
            <person name="Ioannidis P."/>
            <person name="Waterhouse R.M."/>
            <person name="Zdobnov E.M."/>
            <person name="James P.J."/>
            <person name="Bagnall N.H."/>
            <person name="Kotze A.C."/>
            <person name="Gibbs R.A."/>
            <person name="Richards S."/>
            <person name="Batterham P."/>
            <person name="Gasser R.B."/>
        </authorList>
    </citation>
    <scope>NUCLEOTIDE SEQUENCE [LARGE SCALE GENOMIC DNA]</scope>
    <source>
        <strain evidence="9 10">LS</strain>
        <tissue evidence="9">Full body</tissue>
    </source>
</reference>
<evidence type="ECO:0000256" key="1">
    <source>
        <dbReference type="ARBA" id="ARBA00004123"/>
    </source>
</evidence>
<organism evidence="9 10">
    <name type="scientific">Lucilia cuprina</name>
    <name type="common">Green bottle fly</name>
    <name type="synonym">Australian sheep blowfly</name>
    <dbReference type="NCBI Taxonomy" id="7375"/>
    <lineage>
        <taxon>Eukaryota</taxon>
        <taxon>Metazoa</taxon>
        <taxon>Ecdysozoa</taxon>
        <taxon>Arthropoda</taxon>
        <taxon>Hexapoda</taxon>
        <taxon>Insecta</taxon>
        <taxon>Pterygota</taxon>
        <taxon>Neoptera</taxon>
        <taxon>Endopterygota</taxon>
        <taxon>Diptera</taxon>
        <taxon>Brachycera</taxon>
        <taxon>Muscomorpha</taxon>
        <taxon>Oestroidea</taxon>
        <taxon>Calliphoridae</taxon>
        <taxon>Luciliinae</taxon>
        <taxon>Lucilia</taxon>
    </lineage>
</organism>
<feature type="compositionally biased region" description="Basic and acidic residues" evidence="7">
    <location>
        <begin position="808"/>
        <end position="822"/>
    </location>
</feature>
<dbReference type="GO" id="GO:0140445">
    <property type="term" value="C:chromosome, telomeric repeat region"/>
    <property type="evidence" value="ECO:0007669"/>
    <property type="project" value="TreeGrafter"/>
</dbReference>
<feature type="compositionally biased region" description="Polar residues" evidence="7">
    <location>
        <begin position="881"/>
        <end position="896"/>
    </location>
</feature>
<gene>
    <name evidence="9" type="ORF">FF38_08683</name>
</gene>
<keyword evidence="5" id="KW-0539">Nucleus</keyword>
<evidence type="ECO:0000256" key="2">
    <source>
        <dbReference type="ARBA" id="ARBA00004574"/>
    </source>
</evidence>
<protein>
    <recommendedName>
        <fullName evidence="8">Telomere-associated protein Rif1 N-terminal domain-containing protein</fullName>
    </recommendedName>
</protein>
<evidence type="ECO:0000313" key="9">
    <source>
        <dbReference type="EMBL" id="KNC29653.1"/>
    </source>
</evidence>
<dbReference type="GO" id="GO:0005634">
    <property type="term" value="C:nucleus"/>
    <property type="evidence" value="ECO:0007669"/>
    <property type="project" value="UniProtKB-SubCell"/>
</dbReference>
<evidence type="ECO:0000256" key="6">
    <source>
        <dbReference type="ARBA" id="ARBA00023306"/>
    </source>
</evidence>
<feature type="compositionally biased region" description="Basic and acidic residues" evidence="7">
    <location>
        <begin position="864"/>
        <end position="880"/>
    </location>
</feature>
<evidence type="ECO:0000259" key="8">
    <source>
        <dbReference type="Pfam" id="PF12231"/>
    </source>
</evidence>
<feature type="region of interest" description="Disordered" evidence="7">
    <location>
        <begin position="790"/>
        <end position="896"/>
    </location>
</feature>
<feature type="domain" description="Telomere-associated protein Rif1 N-terminal" evidence="8">
    <location>
        <begin position="54"/>
        <end position="236"/>
    </location>
</feature>
<comment type="subcellular location">
    <subcellularLocation>
        <location evidence="2">Chromosome</location>
        <location evidence="2">Telomere</location>
    </subcellularLocation>
    <subcellularLocation>
        <location evidence="1">Nucleus</location>
    </subcellularLocation>
</comment>
<dbReference type="PANTHER" id="PTHR22928:SF3">
    <property type="entry name" value="TELOMERE-ASSOCIATED PROTEIN RIF1"/>
    <property type="match status" value="1"/>
</dbReference>
<dbReference type="EMBL" id="JRES01000644">
    <property type="protein sequence ID" value="KNC29653.1"/>
    <property type="molecule type" value="Genomic_DNA"/>
</dbReference>
<keyword evidence="6" id="KW-0131">Cell cycle</keyword>
<dbReference type="GO" id="GO:0000723">
    <property type="term" value="P:telomere maintenance"/>
    <property type="evidence" value="ECO:0007669"/>
    <property type="project" value="TreeGrafter"/>
</dbReference>
<feature type="compositionally biased region" description="Low complexity" evidence="7">
    <location>
        <begin position="1241"/>
        <end position="1273"/>
    </location>
</feature>
<feature type="region of interest" description="Disordered" evidence="7">
    <location>
        <begin position="1285"/>
        <end position="1310"/>
    </location>
</feature>
<proteinExistence type="predicted"/>
<evidence type="ECO:0000313" key="10">
    <source>
        <dbReference type="Proteomes" id="UP000037069"/>
    </source>
</evidence>
<dbReference type="OrthoDB" id="5399929at2759"/>
<dbReference type="SUPFAM" id="SSF48371">
    <property type="entry name" value="ARM repeat"/>
    <property type="match status" value="1"/>
</dbReference>
<evidence type="ECO:0000256" key="5">
    <source>
        <dbReference type="ARBA" id="ARBA00023242"/>
    </source>
</evidence>
<dbReference type="Pfam" id="PF12231">
    <property type="entry name" value="Rif1_N"/>
    <property type="match status" value="1"/>
</dbReference>
<evidence type="ECO:0000256" key="3">
    <source>
        <dbReference type="ARBA" id="ARBA00022454"/>
    </source>
</evidence>
<dbReference type="OMA" id="PCLVALW"/>
<dbReference type="Proteomes" id="UP000037069">
    <property type="component" value="Unassembled WGS sequence"/>
</dbReference>
<dbReference type="InterPro" id="IPR016024">
    <property type="entry name" value="ARM-type_fold"/>
</dbReference>
<dbReference type="STRING" id="7375.A0A0L0CB59"/>
<keyword evidence="10" id="KW-1185">Reference proteome</keyword>
<comment type="caution">
    <text evidence="9">The sequence shown here is derived from an EMBL/GenBank/DDBJ whole genome shotgun (WGS) entry which is preliminary data.</text>
</comment>
<name>A0A0L0CB59_LUCCU</name>
<keyword evidence="3" id="KW-0158">Chromosome</keyword>
<feature type="region of interest" description="Disordered" evidence="7">
    <location>
        <begin position="1036"/>
        <end position="1071"/>
    </location>
</feature>
<evidence type="ECO:0000256" key="7">
    <source>
        <dbReference type="SAM" id="MobiDB-lite"/>
    </source>
</evidence>
<feature type="region of interest" description="Disordered" evidence="7">
    <location>
        <begin position="1226"/>
        <end position="1273"/>
    </location>
</feature>
<sequence length="1515" mass="170489">MESELSQAYYGVYCSSKEILKNNQRHLYCSMLDLLTSTCKTTGLVGSKIVSDEMIEFWLSDILPLMFDTDRAIQTKAVEAFEQGLASMDVRTIHNSKQWTALKTAMSTQHAPKIHKLREERNRHWHRVWGYMIRILDKELLKGASTINSFLSIVELGFRSTDNTIRAESFLCWRLLIEIFSKYDELSSPKRLKLICIPLKSSQSKSAQAAEVKLRVWWYLLTCFGDKLGQYFDTVVEPFLVFCFGGSTSTKSVVCAVQQYAVVRELAIPCLIKLISSERNEYLDRCLRDHKLEALNAPSPLLEMDVLEKNWQVLVNACMEAIRLMGTESSQSEVGEQHLFQTLLIQILHMTFRKDIVQLTISICTSLAKMLTNNPRVVIIAMNNLAAEGLTLKKSAENVEMFPKLLEVFANLFISARSIVPPAILQRCVDQVFSLDVQETSRNKWRMLATMLEKIIVLKDDEDYEAFETKLIIWRKISQGLLNHLRENSLDVRVKDNASLMDKWILWPVQLCVGFAGRRSNNSFDQAFCSLWRQLLNAGQNSPDRRVFLSNVHKILKELLNARHEESAFGELFDAYVAAVLKLESDKDNKQHQEFFELMQDILKQQLPKKPFEACLNTLKNALVGLKNTEIKQHFDAIKPTIMAVVQLNAKGSTCPVDNKFLDEWKRNVMEKLRSHPNKEVSQQIKELLKGNNDVFVVIPSVWSMNPDKLTERQKEKMSEKADIPALYNDMSQSQDASSLKPWTPKKIVISQKDKSEIVLEGPEHEHEVIVESEEPKVVIVEKVAEKVVSTPVSKKQLRNQTKTQTPTKKETEEAKKNEPSETVRSTRNSKRRLSTNDEEPKEKISNADDSVIKRQTRRSGLRNKNENKKIEDIPEEKSKTTNATEKAQQQTATEGLSIPTKTASKILPISEDVFEDQDTPCMITDKENILQHQETELNTMTDPQTSTTDIATPSLATASLELIAETKQPASNSNKVIVIDDENDDAASKKTNATTISTTATPTVEILSTDLIDLNSKTNTISEIIQAKEVSPKKTIPKFTPLSSPPDRKLTNNSSSPTLRPKPSSHLTGRGAQLINMIRNKKVDISATSAYSPGPQSTPSQQRNPAAELMELTGTDHTSTPVQPKEFLVFSKRLPSPTASPSASILKRKLRHDSIEDLSFDSPAFKRKRVSFHDPPVSVTKEYLRDIDETKTKPKRCLIMDKVSEAKHALRRRSKLDSLIEIEKYNNPTDTNNDKNHVINPKAANANTSNSAAPTSSTTSTSTCSTSAAANKTTDSVMDDSITSLKWNDSRNTTSDGCSTPQTSSAATKMNHTVETVAQVTAEVPPPNHVCQHPQTPVLDIETATKMVLEQCSLDTILEKYFATENTPQLKSSNIVAKFLSNAMETNAKIKTNVLETLSENHSKDFLDHAVQENLSSVVCDRLNLNSVIDYICAKSKINAGCRNNLLQQIPDILKHSKNETERFDFIQKLVTHSNFTDEHILDLIALLMQFRCKTKGEQATMVSESAVDSSSNL</sequence>
<dbReference type="InterPro" id="IPR022031">
    <property type="entry name" value="Rif1_N"/>
</dbReference>
<evidence type="ECO:0000256" key="4">
    <source>
        <dbReference type="ARBA" id="ARBA00022895"/>
    </source>
</evidence>
<keyword evidence="4" id="KW-0779">Telomere</keyword>